<evidence type="ECO:0000256" key="1">
    <source>
        <dbReference type="ARBA" id="ARBA00022450"/>
    </source>
</evidence>
<reference evidence="4" key="1">
    <citation type="journal article" date="2019" name="Environ. Microbiol.">
        <title>Fungal ecological strategies reflected in gene transcription - a case study of two litter decomposers.</title>
        <authorList>
            <person name="Barbi F."/>
            <person name="Kohler A."/>
            <person name="Barry K."/>
            <person name="Baskaran P."/>
            <person name="Daum C."/>
            <person name="Fauchery L."/>
            <person name="Ihrmark K."/>
            <person name="Kuo A."/>
            <person name="LaButti K."/>
            <person name="Lipzen A."/>
            <person name="Morin E."/>
            <person name="Grigoriev I.V."/>
            <person name="Henrissat B."/>
            <person name="Lindahl B."/>
            <person name="Martin F."/>
        </authorList>
    </citation>
    <scope>NUCLEOTIDE SEQUENCE</scope>
    <source>
        <strain evidence="4">JB14</strain>
    </source>
</reference>
<dbReference type="SUPFAM" id="SSF56801">
    <property type="entry name" value="Acetyl-CoA synthetase-like"/>
    <property type="match status" value="1"/>
</dbReference>
<dbReference type="Gene3D" id="3.40.50.720">
    <property type="entry name" value="NAD(P)-binding Rossmann-like Domain"/>
    <property type="match status" value="1"/>
</dbReference>
<keyword evidence="5" id="KW-1185">Reference proteome</keyword>
<dbReference type="Proteomes" id="UP000799118">
    <property type="component" value="Unassembled WGS sequence"/>
</dbReference>
<dbReference type="InterPro" id="IPR013120">
    <property type="entry name" value="FAR_NAD-bd"/>
</dbReference>
<keyword evidence="1" id="KW-0596">Phosphopantetheine</keyword>
<dbReference type="Pfam" id="PF07993">
    <property type="entry name" value="NAD_binding_4"/>
    <property type="match status" value="1"/>
</dbReference>
<dbReference type="SUPFAM" id="SSF51735">
    <property type="entry name" value="NAD(P)-binding Rossmann-fold domains"/>
    <property type="match status" value="1"/>
</dbReference>
<dbReference type="GO" id="GO:0031177">
    <property type="term" value="F:phosphopantetheine binding"/>
    <property type="evidence" value="ECO:0007669"/>
    <property type="project" value="InterPro"/>
</dbReference>
<dbReference type="Gene3D" id="3.40.50.12780">
    <property type="entry name" value="N-terminal domain of ligase-like"/>
    <property type="match status" value="1"/>
</dbReference>
<dbReference type="InterPro" id="IPR020845">
    <property type="entry name" value="AMP-binding_CS"/>
</dbReference>
<dbReference type="InterPro" id="IPR042099">
    <property type="entry name" value="ANL_N_sf"/>
</dbReference>
<keyword evidence="2" id="KW-0597">Phosphoprotein</keyword>
<dbReference type="Gene3D" id="1.10.1200.10">
    <property type="entry name" value="ACP-like"/>
    <property type="match status" value="1"/>
</dbReference>
<evidence type="ECO:0000259" key="3">
    <source>
        <dbReference type="SMART" id="SM00823"/>
    </source>
</evidence>
<dbReference type="SMART" id="SM00823">
    <property type="entry name" value="PKS_PP"/>
    <property type="match status" value="1"/>
</dbReference>
<protein>
    <submittedName>
        <fullName evidence="4">Acetyl-CoA synthetase-like protein</fullName>
    </submittedName>
</protein>
<dbReference type="InterPro" id="IPR000873">
    <property type="entry name" value="AMP-dep_synth/lig_dom"/>
</dbReference>
<name>A0A6A4H0F1_9AGAR</name>
<dbReference type="InterPro" id="IPR020806">
    <property type="entry name" value="PKS_PP-bd"/>
</dbReference>
<dbReference type="Pfam" id="PF00501">
    <property type="entry name" value="AMP-binding"/>
    <property type="match status" value="1"/>
</dbReference>
<dbReference type="Pfam" id="PF23562">
    <property type="entry name" value="AMP-binding_C_3"/>
    <property type="match status" value="1"/>
</dbReference>
<dbReference type="EMBL" id="ML769643">
    <property type="protein sequence ID" value="KAE9390864.1"/>
    <property type="molecule type" value="Genomic_DNA"/>
</dbReference>
<evidence type="ECO:0000313" key="4">
    <source>
        <dbReference type="EMBL" id="KAE9390864.1"/>
    </source>
</evidence>
<dbReference type="PROSITE" id="PS00455">
    <property type="entry name" value="AMP_BINDING"/>
    <property type="match status" value="1"/>
</dbReference>
<dbReference type="InterPro" id="IPR051414">
    <property type="entry name" value="Adenylate-forming_Reductase"/>
</dbReference>
<gene>
    <name evidence="4" type="ORF">BT96DRAFT_1001859</name>
</gene>
<accession>A0A6A4H0F1</accession>
<dbReference type="AlphaFoldDB" id="A0A6A4H0F1"/>
<sequence>MPSVTYPSLELNSQLNLPDILDFNLTNNPTHPIFVFPNDASPGTLTEISMLEYVRACHRAGNAVRSSTQPGDVIAVIANLDSIVYSALVVGMMKAGLVPFPISPRNSPAALYHLLRSTSARKLVTTQATLTGALEGLRAELKAADPNYKFDPTTLSQPIPDTFSPKDSDIAIYLHSSGSTGLPKPIAFTHNIVKDDTALAFLPEVRDLQTKTSFIAGAPGLPTFHMMGFFTHIIVPLYGPITTAVFAPVVTKPDAVPTLGTPETLVAYRRTPVDFLKTIQFVSYGGGPLAHAIGENLISRGVVVNTTYGGTEFGVITKLRFDPETWMYLEFADLAKVRWAPQGDGTFEAQLLETERHHLAVQNLPDVKGYATSDIFEPHPTIPNLWKIVGRLDDVIIHSSGEKTVPAPMEAIITASPLVQGAVMFGRQRDQSGILIELSPPHEAHATDDEAQISKLRNLIWPVVEEADKIAPAFSRIYKEMILFATSEKPLPRVGKGTVARKAAIALYAPEIDKLYDTVASNVGAEAVEPPKTWKQEDLQSWLGTHITDLLSGKAINPTVDLFEQGFDSLSATILRLRIVSALRKSDSPAIAATAKDINQALVYSHPTVELLARCIAGLISNPNEESRQKSHEQAMEEMIEKYSRGLDAPIPQAAGDVVSGEHRQEYVLLTGSTGNLGAQMLASLLSKDNVHRVYALNRPSTKASMKDRHRERFEDKALDISLLESPKLVFLEGETVHEDLGLSQERLNDLRENLTMIIHNAWRLDFNLTLASFEPHIKGARILMDLARSCRHASSVRYLFTSSIGSTQGWDARSRGSYPEKVVMDAKYAVGGGYGESKYVTERILAKSGLQATSFRIGQVTGGAPNGAWATTDWVPILVKTSLSIGMLPNAIGVVSWVPMDAVSDALLDVGFSAERPPIAVNVVHPRSVPWTAVMQKLRTILIREKQLSSDALRIVPYKQWLAKVEDYAKAPSEEDLKNLPGIKLVDFYRAQVSVDESLRKDGLEKAESAGLTPLTTKNAERLSERMRNLEPLDEPVIEKWVKYWIAAGF</sequence>
<evidence type="ECO:0000256" key="2">
    <source>
        <dbReference type="ARBA" id="ARBA00022553"/>
    </source>
</evidence>
<proteinExistence type="predicted"/>
<organism evidence="4 5">
    <name type="scientific">Gymnopus androsaceus JB14</name>
    <dbReference type="NCBI Taxonomy" id="1447944"/>
    <lineage>
        <taxon>Eukaryota</taxon>
        <taxon>Fungi</taxon>
        <taxon>Dikarya</taxon>
        <taxon>Basidiomycota</taxon>
        <taxon>Agaricomycotina</taxon>
        <taxon>Agaricomycetes</taxon>
        <taxon>Agaricomycetidae</taxon>
        <taxon>Agaricales</taxon>
        <taxon>Marasmiineae</taxon>
        <taxon>Omphalotaceae</taxon>
        <taxon>Gymnopus</taxon>
    </lineage>
</organism>
<dbReference type="InterPro" id="IPR036291">
    <property type="entry name" value="NAD(P)-bd_dom_sf"/>
</dbReference>
<dbReference type="PANTHER" id="PTHR43439:SF2">
    <property type="entry name" value="ENZYME, PUTATIVE (JCVI)-RELATED"/>
    <property type="match status" value="1"/>
</dbReference>
<evidence type="ECO:0000313" key="5">
    <source>
        <dbReference type="Proteomes" id="UP000799118"/>
    </source>
</evidence>
<dbReference type="OrthoDB" id="429813at2759"/>
<dbReference type="SUPFAM" id="SSF47336">
    <property type="entry name" value="ACP-like"/>
    <property type="match status" value="1"/>
</dbReference>
<dbReference type="PANTHER" id="PTHR43439">
    <property type="entry name" value="PHENYLACETATE-COENZYME A LIGASE"/>
    <property type="match status" value="1"/>
</dbReference>
<feature type="domain" description="Polyketide synthase-like phosphopantetheine-binding" evidence="3">
    <location>
        <begin position="540"/>
        <end position="620"/>
    </location>
</feature>
<dbReference type="InterPro" id="IPR036736">
    <property type="entry name" value="ACP-like_sf"/>
</dbReference>